<sequence>MKIISSFILAGALLAGASNAIALRERQDRWHSRHGGLPGFPPWATWGELTSWSDYVSWATNPPATATTGILLNTRPTTLVLTVSIVDCTVGTVAFNGVPGAAGFCSSFLGTVTQTVKQTITTDYLSTTTVTRYTTIHRSTPTPTPTPTPTSTQTPIAPSSIPVTTYSTSLPHTTTTPTPPGSTQSPPAGCAVAGYNKNITAFSFDSSGTKNNFAGCSAACKAVPSCGSFAYGATDCLLFNATVAENVNPAPSSPYKFFDRNCPSSSAPTASTAVAAGMVRRQTDGWSILPAAPISIPPLVLPTQSALALTVSETDISSMCLCLITSAPVATTTAYTTRTVTHPYYAVTTVAVTA</sequence>
<accession>A0A8E2EZT3</accession>
<organism evidence="4 5">
    <name type="scientific">Glonium stellatum</name>
    <dbReference type="NCBI Taxonomy" id="574774"/>
    <lineage>
        <taxon>Eukaryota</taxon>
        <taxon>Fungi</taxon>
        <taxon>Dikarya</taxon>
        <taxon>Ascomycota</taxon>
        <taxon>Pezizomycotina</taxon>
        <taxon>Dothideomycetes</taxon>
        <taxon>Pleosporomycetidae</taxon>
        <taxon>Gloniales</taxon>
        <taxon>Gloniaceae</taxon>
        <taxon>Glonium</taxon>
    </lineage>
</organism>
<gene>
    <name evidence="4" type="ORF">AOQ84DRAFT_364629</name>
</gene>
<feature type="compositionally biased region" description="Low complexity" evidence="1">
    <location>
        <begin position="149"/>
        <end position="187"/>
    </location>
</feature>
<dbReference type="Proteomes" id="UP000250140">
    <property type="component" value="Unassembled WGS sequence"/>
</dbReference>
<dbReference type="EMBL" id="KV749775">
    <property type="protein sequence ID" value="OCL07854.1"/>
    <property type="molecule type" value="Genomic_DNA"/>
</dbReference>
<feature type="domain" description="Apple" evidence="3">
    <location>
        <begin position="190"/>
        <end position="262"/>
    </location>
</feature>
<feature type="region of interest" description="Disordered" evidence="1">
    <location>
        <begin position="136"/>
        <end position="187"/>
    </location>
</feature>
<reference evidence="4 5" key="1">
    <citation type="journal article" date="2016" name="Nat. Commun.">
        <title>Ectomycorrhizal ecology is imprinted in the genome of the dominant symbiotic fungus Cenococcum geophilum.</title>
        <authorList>
            <consortium name="DOE Joint Genome Institute"/>
            <person name="Peter M."/>
            <person name="Kohler A."/>
            <person name="Ohm R.A."/>
            <person name="Kuo A."/>
            <person name="Krutzmann J."/>
            <person name="Morin E."/>
            <person name="Arend M."/>
            <person name="Barry K.W."/>
            <person name="Binder M."/>
            <person name="Choi C."/>
            <person name="Clum A."/>
            <person name="Copeland A."/>
            <person name="Grisel N."/>
            <person name="Haridas S."/>
            <person name="Kipfer T."/>
            <person name="LaButti K."/>
            <person name="Lindquist E."/>
            <person name="Lipzen A."/>
            <person name="Maire R."/>
            <person name="Meier B."/>
            <person name="Mihaltcheva S."/>
            <person name="Molinier V."/>
            <person name="Murat C."/>
            <person name="Poggeler S."/>
            <person name="Quandt C.A."/>
            <person name="Sperisen C."/>
            <person name="Tritt A."/>
            <person name="Tisserant E."/>
            <person name="Crous P.W."/>
            <person name="Henrissat B."/>
            <person name="Nehls U."/>
            <person name="Egli S."/>
            <person name="Spatafora J.W."/>
            <person name="Grigoriev I.V."/>
            <person name="Martin F.M."/>
        </authorList>
    </citation>
    <scope>NUCLEOTIDE SEQUENCE [LARGE SCALE GENOMIC DNA]</scope>
    <source>
        <strain evidence="4 5">CBS 207.34</strain>
    </source>
</reference>
<keyword evidence="2" id="KW-0732">Signal</keyword>
<dbReference type="OrthoDB" id="3556996at2759"/>
<dbReference type="InterPro" id="IPR003609">
    <property type="entry name" value="Pan_app"/>
</dbReference>
<keyword evidence="5" id="KW-1185">Reference proteome</keyword>
<protein>
    <recommendedName>
        <fullName evidence="3">Apple domain-containing protein</fullName>
    </recommendedName>
</protein>
<proteinExistence type="predicted"/>
<evidence type="ECO:0000256" key="2">
    <source>
        <dbReference type="SAM" id="SignalP"/>
    </source>
</evidence>
<dbReference type="PROSITE" id="PS50948">
    <property type="entry name" value="PAN"/>
    <property type="match status" value="1"/>
</dbReference>
<feature type="chain" id="PRO_5033984075" description="Apple domain-containing protein" evidence="2">
    <location>
        <begin position="23"/>
        <end position="354"/>
    </location>
</feature>
<evidence type="ECO:0000313" key="5">
    <source>
        <dbReference type="Proteomes" id="UP000250140"/>
    </source>
</evidence>
<feature type="signal peptide" evidence="2">
    <location>
        <begin position="1"/>
        <end position="22"/>
    </location>
</feature>
<name>A0A8E2EZT3_9PEZI</name>
<evidence type="ECO:0000259" key="3">
    <source>
        <dbReference type="PROSITE" id="PS50948"/>
    </source>
</evidence>
<evidence type="ECO:0000313" key="4">
    <source>
        <dbReference type="EMBL" id="OCL07854.1"/>
    </source>
</evidence>
<evidence type="ECO:0000256" key="1">
    <source>
        <dbReference type="SAM" id="MobiDB-lite"/>
    </source>
</evidence>
<dbReference type="AlphaFoldDB" id="A0A8E2EZT3"/>